<dbReference type="OrthoDB" id="1936700at2"/>
<keyword evidence="2" id="KW-1185">Reference proteome</keyword>
<name>A0A386H3H4_9CLOT</name>
<evidence type="ECO:0008006" key="3">
    <source>
        <dbReference type="Google" id="ProtNLM"/>
    </source>
</evidence>
<dbReference type="KEGG" id="cfer:D4Z93_06005"/>
<dbReference type="AlphaFoldDB" id="A0A386H3H4"/>
<gene>
    <name evidence="1" type="ORF">D4Z93_06005</name>
</gene>
<dbReference type="EMBL" id="CP032416">
    <property type="protein sequence ID" value="AYD40093.1"/>
    <property type="molecule type" value="Genomic_DNA"/>
</dbReference>
<accession>A0A386H3H4</accession>
<evidence type="ECO:0000313" key="1">
    <source>
        <dbReference type="EMBL" id="AYD40093.1"/>
    </source>
</evidence>
<reference evidence="1 2" key="1">
    <citation type="journal article" date="2019" name="Int. J. Syst. Evol. Microbiol.">
        <title>Clostridium fermenticellae sp. nov., isolated from the mud in a fermentation cellar for the production of the Chinese liquor, baijiu.</title>
        <authorList>
            <person name="Xu P.X."/>
            <person name="Chai L.J."/>
            <person name="Qiu T."/>
            <person name="Zhang X.J."/>
            <person name="Lu Z.M."/>
            <person name="Xiao C."/>
            <person name="Wang S.T."/>
            <person name="Shen C.H."/>
            <person name="Shi J.S."/>
            <person name="Xu Z.H."/>
        </authorList>
    </citation>
    <scope>NUCLEOTIDE SEQUENCE [LARGE SCALE GENOMIC DNA]</scope>
    <source>
        <strain evidence="1 2">JN500901</strain>
    </source>
</reference>
<protein>
    <recommendedName>
        <fullName evidence="3">Arsenical resistance operon transcriptional repressor ArsD</fullName>
    </recommendedName>
</protein>
<organism evidence="1 2">
    <name type="scientific">Clostridium fermenticellae</name>
    <dbReference type="NCBI Taxonomy" id="2068654"/>
    <lineage>
        <taxon>Bacteria</taxon>
        <taxon>Bacillati</taxon>
        <taxon>Bacillota</taxon>
        <taxon>Clostridia</taxon>
        <taxon>Eubacteriales</taxon>
        <taxon>Clostridiaceae</taxon>
        <taxon>Clostridium</taxon>
    </lineage>
</organism>
<evidence type="ECO:0000313" key="2">
    <source>
        <dbReference type="Proteomes" id="UP000266301"/>
    </source>
</evidence>
<sequence>MIDNQNKNVLIQIFGEKSKKIDLNSGGCGGYKSSRCSSCENDNCCGCRGRNDLKSINTIADMYGALETFIRKSDVCNNVKLEFIDISKCNNFGHTYPRIKELIDKGYEDPFTVIDGVIRYYGSISNILIYKDILELIE</sequence>
<proteinExistence type="predicted"/>
<dbReference type="RefSeq" id="WP_119971280.1">
    <property type="nucleotide sequence ID" value="NZ_CP032416.1"/>
</dbReference>
<dbReference type="Proteomes" id="UP000266301">
    <property type="component" value="Chromosome"/>
</dbReference>